<keyword evidence="2" id="KW-1133">Transmembrane helix</keyword>
<keyword evidence="4" id="KW-1185">Reference proteome</keyword>
<sequence length="89" mass="9944">MYVTEASWKSEIFQSVVGFLPDWAQGTALGLFVLAVLTPWALRTRRKFVYHRAVRTGRPIPESARYAQGRGADHLGSYAPLPRQDDPAA</sequence>
<reference evidence="3 4" key="1">
    <citation type="submission" date="2018-03" db="EMBL/GenBank/DDBJ databases">
        <title>Streptomyces dioscori sp. nov., a novel endophytic actinobacterium isolated from bulbil of Dioscorea bulbifera L.</title>
        <authorList>
            <person name="Zhikuan W."/>
        </authorList>
    </citation>
    <scope>NUCLEOTIDE SEQUENCE [LARGE SCALE GENOMIC DNA]</scope>
    <source>
        <strain evidence="3 4">A217</strain>
    </source>
</reference>
<dbReference type="RefSeq" id="WP_107019676.1">
    <property type="nucleotide sequence ID" value="NZ_KZ679049.1"/>
</dbReference>
<evidence type="ECO:0000313" key="4">
    <source>
        <dbReference type="Proteomes" id="UP000240429"/>
    </source>
</evidence>
<organism evidence="3 4">
    <name type="scientific">Streptomyces dioscori</name>
    <dbReference type="NCBI Taxonomy" id="2109333"/>
    <lineage>
        <taxon>Bacteria</taxon>
        <taxon>Bacillati</taxon>
        <taxon>Actinomycetota</taxon>
        <taxon>Actinomycetes</taxon>
        <taxon>Kitasatosporales</taxon>
        <taxon>Streptomycetaceae</taxon>
        <taxon>Streptomyces</taxon>
        <taxon>Streptomyces aurantiacus group</taxon>
    </lineage>
</organism>
<accession>A0A2P8Q1M9</accession>
<dbReference type="Proteomes" id="UP000240429">
    <property type="component" value="Unassembled WGS sequence"/>
</dbReference>
<dbReference type="AlphaFoldDB" id="A0A2P8Q1M9"/>
<feature type="region of interest" description="Disordered" evidence="1">
    <location>
        <begin position="61"/>
        <end position="89"/>
    </location>
</feature>
<evidence type="ECO:0000256" key="2">
    <source>
        <dbReference type="SAM" id="Phobius"/>
    </source>
</evidence>
<dbReference type="EMBL" id="PYBJ01000020">
    <property type="protein sequence ID" value="PSM40143.1"/>
    <property type="molecule type" value="Genomic_DNA"/>
</dbReference>
<dbReference type="OrthoDB" id="4332802at2"/>
<evidence type="ECO:0000256" key="1">
    <source>
        <dbReference type="SAM" id="MobiDB-lite"/>
    </source>
</evidence>
<name>A0A2P8Q1M9_9ACTN</name>
<keyword evidence="2" id="KW-0472">Membrane</keyword>
<keyword evidence="2" id="KW-0812">Transmembrane</keyword>
<feature type="transmembrane region" description="Helical" evidence="2">
    <location>
        <begin position="23"/>
        <end position="42"/>
    </location>
</feature>
<comment type="caution">
    <text evidence="3">The sequence shown here is derived from an EMBL/GenBank/DDBJ whole genome shotgun (WGS) entry which is preliminary data.</text>
</comment>
<gene>
    <name evidence="3" type="ORF">C6Y14_28265</name>
</gene>
<proteinExistence type="predicted"/>
<evidence type="ECO:0000313" key="3">
    <source>
        <dbReference type="EMBL" id="PSM40143.1"/>
    </source>
</evidence>
<protein>
    <submittedName>
        <fullName evidence="3">Uncharacterized protein</fullName>
    </submittedName>
</protein>